<dbReference type="InterPro" id="IPR041664">
    <property type="entry name" value="AAA_16"/>
</dbReference>
<accession>A0A563EHB7</accession>
<dbReference type="PANTHER" id="PTHR35807:SF1">
    <property type="entry name" value="TRANSCRIPTIONAL REGULATOR REDD"/>
    <property type="match status" value="1"/>
</dbReference>
<evidence type="ECO:0000256" key="5">
    <source>
        <dbReference type="PROSITE-ProRule" id="PRU01091"/>
    </source>
</evidence>
<evidence type="ECO:0000313" key="8">
    <source>
        <dbReference type="Proteomes" id="UP000316639"/>
    </source>
</evidence>
<sequence length="1103" mass="118217">MRVRLLGPVDVADEDGARRPVSGLRKKAVLAVLGLHAGEIVSADRVIELVWDGRACGLNTLQAHVSQLRRVIGVGSAITARPPGYLLSLDTDVAEAERLLRAARQTSAPAKSIELLREALALWRGAPLVDVAEVPWLAQQADRLAGLEFEVRRELLAARLRTGEHGQVLPELTDLARQHPFDEQVQGQLVLALYRGGRQADALAVLREVRDRLAAELGIDPGPALRELEESVLRQDGALVPPERAVEVRRTPFAGRTNELSTLDNMERGTVAVAGDPGIGKTRLLTEWAGRTGRLVLWGRASEFEQQVPFAMVADALAEHAPQHLAELSAAERGLLGELLPGLRAAEPAPNGERFHLHRAVRALLENMACAGGVVLVLDDLHWADDGSAELLDYLLRRPPSGPVVLAVSYRPRQLTGRLRHALGRAINDGVVTPIELGPLSPAEIDELLPVRLEGVRRREVHEVARGNPFYVQALAGAAVAAMTPGDEDDDLPAQVRAALAAELDALCPTDELVAKAAAVAADVVEPELVAHMADLGVDEVLGALDTLVRRDVLRQIRGTERFRFRHPLLRRVTYDAAGSGWRAAAHGRAAKALRLRGAPAVERAHHVERSARRGDREAVAVLREAAAGTLHSSPAASVRWLVAAEHLLPDEAETAALRLDLLSMRALALALTGKLRESREAVHELLSLLPAEMSDLRASLVALCAGIERLLGRHAESKAQLVAELARRPERDDRAAAELMLGLAVGHPSDDRRDGVDWPGKALRAARTCGGPLLVGALAAHVVADQALGRTGLAALGKLDEAADLVDAMPDGELSQLLYPIVLLATAETCEERTEAALRHLNRGLAVARSTGQTYVAGEIHTAMAFATGQTGDLDRVSHHLEDARDAAELSGYDQFTAAVCAFQSWVATFRGDLDLALRLGKEAITAGGERNLFAGLVHGPVAFAALRSGDAATCTDLLTAALGHPRSSTVPPMTRVWWYSLLAEAAAAQRLPDVSATWADRAEADLRPWTPPRRRGHTHLARVHAALPTDPARAVDHATRATALFDSVGQPVMGAHARQLLAVSLRARGDAGAARAELTKARALADRCGTSLPLVRQDQLV</sequence>
<dbReference type="AlphaFoldDB" id="A0A563EHB7"/>
<dbReference type="InterPro" id="IPR005158">
    <property type="entry name" value="BTAD"/>
</dbReference>
<comment type="similarity">
    <text evidence="1">Belongs to the AfsR/DnrI/RedD regulatory family.</text>
</comment>
<dbReference type="InterPro" id="IPR051677">
    <property type="entry name" value="AfsR-DnrI-RedD_regulator"/>
</dbReference>
<dbReference type="Proteomes" id="UP000316639">
    <property type="component" value="Unassembled WGS sequence"/>
</dbReference>
<dbReference type="SMART" id="SM00862">
    <property type="entry name" value="Trans_reg_C"/>
    <property type="match status" value="1"/>
</dbReference>
<dbReference type="GO" id="GO:0006355">
    <property type="term" value="P:regulation of DNA-templated transcription"/>
    <property type="evidence" value="ECO:0007669"/>
    <property type="project" value="InterPro"/>
</dbReference>
<protein>
    <submittedName>
        <fullName evidence="7">AAA family ATPase</fullName>
    </submittedName>
</protein>
<comment type="caution">
    <text evidence="7">The sequence shown here is derived from an EMBL/GenBank/DDBJ whole genome shotgun (WGS) entry which is preliminary data.</text>
</comment>
<dbReference type="SUPFAM" id="SSF48452">
    <property type="entry name" value="TPR-like"/>
    <property type="match status" value="1"/>
</dbReference>
<name>A0A563EHB7_9PSEU</name>
<feature type="DNA-binding region" description="OmpR/PhoB-type" evidence="5">
    <location>
        <begin position="1"/>
        <end position="89"/>
    </location>
</feature>
<dbReference type="CDD" id="cd15831">
    <property type="entry name" value="BTAD"/>
    <property type="match status" value="1"/>
</dbReference>
<dbReference type="InterPro" id="IPR016032">
    <property type="entry name" value="Sig_transdc_resp-reg_C-effctor"/>
</dbReference>
<keyword evidence="2" id="KW-0805">Transcription regulation</keyword>
<evidence type="ECO:0000256" key="4">
    <source>
        <dbReference type="ARBA" id="ARBA00023163"/>
    </source>
</evidence>
<keyword evidence="4" id="KW-0804">Transcription</keyword>
<evidence type="ECO:0000313" key="7">
    <source>
        <dbReference type="EMBL" id="TWP45733.1"/>
    </source>
</evidence>
<dbReference type="InterPro" id="IPR001867">
    <property type="entry name" value="OmpR/PhoB-type_DNA-bd"/>
</dbReference>
<evidence type="ECO:0000256" key="3">
    <source>
        <dbReference type="ARBA" id="ARBA00023125"/>
    </source>
</evidence>
<dbReference type="InterPro" id="IPR027417">
    <property type="entry name" value="P-loop_NTPase"/>
</dbReference>
<dbReference type="InterPro" id="IPR011990">
    <property type="entry name" value="TPR-like_helical_dom_sf"/>
</dbReference>
<dbReference type="InterPro" id="IPR036388">
    <property type="entry name" value="WH-like_DNA-bd_sf"/>
</dbReference>
<dbReference type="OrthoDB" id="3176919at2"/>
<dbReference type="SUPFAM" id="SSF52540">
    <property type="entry name" value="P-loop containing nucleoside triphosphate hydrolases"/>
    <property type="match status" value="1"/>
</dbReference>
<dbReference type="PANTHER" id="PTHR35807">
    <property type="entry name" value="TRANSCRIPTIONAL REGULATOR REDD-RELATED"/>
    <property type="match status" value="1"/>
</dbReference>
<dbReference type="Pfam" id="PF13191">
    <property type="entry name" value="AAA_16"/>
    <property type="match status" value="1"/>
</dbReference>
<dbReference type="Pfam" id="PF00486">
    <property type="entry name" value="Trans_reg_C"/>
    <property type="match status" value="1"/>
</dbReference>
<evidence type="ECO:0000256" key="2">
    <source>
        <dbReference type="ARBA" id="ARBA00023015"/>
    </source>
</evidence>
<dbReference type="EMBL" id="VOBR01000039">
    <property type="protein sequence ID" value="TWP45733.1"/>
    <property type="molecule type" value="Genomic_DNA"/>
</dbReference>
<organism evidence="7 8">
    <name type="scientific">Lentzea tibetensis</name>
    <dbReference type="NCBI Taxonomy" id="2591470"/>
    <lineage>
        <taxon>Bacteria</taxon>
        <taxon>Bacillati</taxon>
        <taxon>Actinomycetota</taxon>
        <taxon>Actinomycetes</taxon>
        <taxon>Pseudonocardiales</taxon>
        <taxon>Pseudonocardiaceae</taxon>
        <taxon>Lentzea</taxon>
    </lineage>
</organism>
<reference evidence="7 8" key="1">
    <citation type="submission" date="2019-07" db="EMBL/GenBank/DDBJ databases">
        <title>Lentzea xizangensis sp. nov., isolated from Qinghai-Tibetan Plateau Soils.</title>
        <authorList>
            <person name="Huang J."/>
        </authorList>
    </citation>
    <scope>NUCLEOTIDE SEQUENCE [LARGE SCALE GENOMIC DNA]</scope>
    <source>
        <strain evidence="7 8">FXJ1.1311</strain>
    </source>
</reference>
<keyword evidence="8" id="KW-1185">Reference proteome</keyword>
<dbReference type="GO" id="GO:0003677">
    <property type="term" value="F:DNA binding"/>
    <property type="evidence" value="ECO:0007669"/>
    <property type="project" value="UniProtKB-UniRule"/>
</dbReference>
<keyword evidence="3 5" id="KW-0238">DNA-binding</keyword>
<dbReference type="GO" id="GO:0000160">
    <property type="term" value="P:phosphorelay signal transduction system"/>
    <property type="evidence" value="ECO:0007669"/>
    <property type="project" value="InterPro"/>
</dbReference>
<dbReference type="SMART" id="SM01043">
    <property type="entry name" value="BTAD"/>
    <property type="match status" value="1"/>
</dbReference>
<evidence type="ECO:0000259" key="6">
    <source>
        <dbReference type="PROSITE" id="PS51755"/>
    </source>
</evidence>
<dbReference type="SUPFAM" id="SSF46894">
    <property type="entry name" value="C-terminal effector domain of the bipartite response regulators"/>
    <property type="match status" value="1"/>
</dbReference>
<evidence type="ECO:0000256" key="1">
    <source>
        <dbReference type="ARBA" id="ARBA00005820"/>
    </source>
</evidence>
<dbReference type="Gene3D" id="1.25.40.10">
    <property type="entry name" value="Tetratricopeptide repeat domain"/>
    <property type="match status" value="2"/>
</dbReference>
<dbReference type="PROSITE" id="PS51755">
    <property type="entry name" value="OMPR_PHOB"/>
    <property type="match status" value="1"/>
</dbReference>
<proteinExistence type="inferred from homology"/>
<dbReference type="Gene3D" id="1.10.10.10">
    <property type="entry name" value="Winged helix-like DNA-binding domain superfamily/Winged helix DNA-binding domain"/>
    <property type="match status" value="1"/>
</dbReference>
<feature type="domain" description="OmpR/PhoB-type" evidence="6">
    <location>
        <begin position="1"/>
        <end position="89"/>
    </location>
</feature>
<gene>
    <name evidence="7" type="ORF">FKR81_38540</name>
</gene>
<dbReference type="RefSeq" id="WP_146359570.1">
    <property type="nucleotide sequence ID" value="NZ_VOBR01000039.1"/>
</dbReference>
<dbReference type="Pfam" id="PF03704">
    <property type="entry name" value="BTAD"/>
    <property type="match status" value="1"/>
</dbReference>